<name>A0ABT7Y7G0_9VIBR</name>
<dbReference type="RefSeq" id="WP_289964111.1">
    <property type="nucleotide sequence ID" value="NZ_JAUEOZ010000003.1"/>
</dbReference>
<accession>A0ABT7Y7G0</accession>
<sequence>MNGFDEIFDPLIRKKKVVYQRKCRASKTAYDISQRSIDPNFWEVNEPLVFDEITVKECQHLLIKDFGSNISNPKISVETLYSYIEWIIDDVCHDFSYLACFEAYGIEKCRAYEIAHDRLESLYLAIQKVKPDSKQCKVLSKALHTYFY</sequence>
<proteinExistence type="predicted"/>
<evidence type="ECO:0000313" key="1">
    <source>
        <dbReference type="EMBL" id="MDN2483930.1"/>
    </source>
</evidence>
<protein>
    <submittedName>
        <fullName evidence="1">Uncharacterized protein</fullName>
    </submittedName>
</protein>
<dbReference type="Proteomes" id="UP001169719">
    <property type="component" value="Unassembled WGS sequence"/>
</dbReference>
<reference evidence="1" key="1">
    <citation type="submission" date="2024-05" db="EMBL/GenBank/DDBJ databases">
        <title>Genome Sequences of Four Agar- Degrading Marine Bacteria.</title>
        <authorList>
            <person name="Phillips E.K."/>
            <person name="Shaffer J.C."/>
            <person name="Henson M.W."/>
            <person name="Temperton B."/>
            <person name="Thrash C.J."/>
            <person name="Martin M.O."/>
        </authorList>
    </citation>
    <scope>NUCLEOTIDE SEQUENCE</scope>
    <source>
        <strain evidence="1">EKP203</strain>
    </source>
</reference>
<gene>
    <name evidence="1" type="ORF">QWJ08_21480</name>
</gene>
<comment type="caution">
    <text evidence="1">The sequence shown here is derived from an EMBL/GenBank/DDBJ whole genome shotgun (WGS) entry which is preliminary data.</text>
</comment>
<organism evidence="1 2">
    <name type="scientific">Vibrio agarivorans</name>
    <dbReference type="NCBI Taxonomy" id="153622"/>
    <lineage>
        <taxon>Bacteria</taxon>
        <taxon>Pseudomonadati</taxon>
        <taxon>Pseudomonadota</taxon>
        <taxon>Gammaproteobacteria</taxon>
        <taxon>Vibrionales</taxon>
        <taxon>Vibrionaceae</taxon>
        <taxon>Vibrio</taxon>
    </lineage>
</organism>
<keyword evidence="2" id="KW-1185">Reference proteome</keyword>
<dbReference type="EMBL" id="JAUEOZ010000003">
    <property type="protein sequence ID" value="MDN2483930.1"/>
    <property type="molecule type" value="Genomic_DNA"/>
</dbReference>
<evidence type="ECO:0000313" key="2">
    <source>
        <dbReference type="Proteomes" id="UP001169719"/>
    </source>
</evidence>